<gene>
    <name evidence="10" type="ORF">GXP67_04240</name>
</gene>
<dbReference type="GO" id="GO:0012505">
    <property type="term" value="C:endomembrane system"/>
    <property type="evidence" value="ECO:0007669"/>
    <property type="project" value="UniProtKB-SubCell"/>
</dbReference>
<dbReference type="GO" id="GO:0016020">
    <property type="term" value="C:membrane"/>
    <property type="evidence" value="ECO:0007669"/>
    <property type="project" value="InterPro"/>
</dbReference>
<keyword evidence="2" id="KW-0813">Transport</keyword>
<feature type="transmembrane region" description="Helical" evidence="9">
    <location>
        <begin position="160"/>
        <end position="183"/>
    </location>
</feature>
<evidence type="ECO:0000256" key="5">
    <source>
        <dbReference type="ARBA" id="ARBA00022967"/>
    </source>
</evidence>
<keyword evidence="4" id="KW-0460">Magnesium</keyword>
<evidence type="ECO:0000256" key="4">
    <source>
        <dbReference type="ARBA" id="ARBA00022842"/>
    </source>
</evidence>
<accession>A0A6C0GDN6</accession>
<feature type="transmembrane region" description="Helical" evidence="9">
    <location>
        <begin position="243"/>
        <end position="269"/>
    </location>
</feature>
<organism evidence="10 11">
    <name type="scientific">Rhodocytophaga rosea</name>
    <dbReference type="NCBI Taxonomy" id="2704465"/>
    <lineage>
        <taxon>Bacteria</taxon>
        <taxon>Pseudomonadati</taxon>
        <taxon>Bacteroidota</taxon>
        <taxon>Cytophagia</taxon>
        <taxon>Cytophagales</taxon>
        <taxon>Rhodocytophagaceae</taxon>
        <taxon>Rhodocytophaga</taxon>
    </lineage>
</organism>
<evidence type="ECO:0000256" key="3">
    <source>
        <dbReference type="ARBA" id="ARBA00022692"/>
    </source>
</evidence>
<protein>
    <submittedName>
        <fullName evidence="10">Uncharacterized protein</fullName>
    </submittedName>
</protein>
<feature type="transmembrane region" description="Helical" evidence="9">
    <location>
        <begin position="50"/>
        <end position="72"/>
    </location>
</feature>
<keyword evidence="6 9" id="KW-1133">Transmembrane helix</keyword>
<dbReference type="GO" id="GO:0004427">
    <property type="term" value="F:inorganic diphosphate phosphatase activity"/>
    <property type="evidence" value="ECO:0007669"/>
    <property type="project" value="InterPro"/>
</dbReference>
<dbReference type="EMBL" id="CP048222">
    <property type="protein sequence ID" value="QHT65934.1"/>
    <property type="molecule type" value="Genomic_DNA"/>
</dbReference>
<dbReference type="KEGG" id="rhoz:GXP67_04240"/>
<reference evidence="10 11" key="1">
    <citation type="submission" date="2020-01" db="EMBL/GenBank/DDBJ databases">
        <authorList>
            <person name="Kim M.K."/>
        </authorList>
    </citation>
    <scope>NUCLEOTIDE SEQUENCE [LARGE SCALE GENOMIC DNA]</scope>
    <source>
        <strain evidence="10 11">172606-1</strain>
    </source>
</reference>
<evidence type="ECO:0000256" key="7">
    <source>
        <dbReference type="ARBA" id="ARBA00023065"/>
    </source>
</evidence>
<keyword evidence="7" id="KW-0406">Ion transport</keyword>
<name>A0A6C0GDN6_9BACT</name>
<evidence type="ECO:0000256" key="1">
    <source>
        <dbReference type="ARBA" id="ARBA00004127"/>
    </source>
</evidence>
<feature type="transmembrane region" description="Helical" evidence="9">
    <location>
        <begin position="315"/>
        <end position="333"/>
    </location>
</feature>
<feature type="transmembrane region" description="Helical" evidence="9">
    <location>
        <begin position="360"/>
        <end position="383"/>
    </location>
</feature>
<evidence type="ECO:0000256" key="9">
    <source>
        <dbReference type="SAM" id="Phobius"/>
    </source>
</evidence>
<dbReference type="PANTHER" id="PTHR31998">
    <property type="entry name" value="K(+)-INSENSITIVE PYROPHOSPHATE-ENERGIZED PROTON PUMP"/>
    <property type="match status" value="1"/>
</dbReference>
<dbReference type="GO" id="GO:0009678">
    <property type="term" value="F:diphosphate hydrolysis-driven proton transmembrane transporter activity"/>
    <property type="evidence" value="ECO:0007669"/>
    <property type="project" value="InterPro"/>
</dbReference>
<feature type="transmembrane region" description="Helical" evidence="9">
    <location>
        <begin position="281"/>
        <end position="303"/>
    </location>
</feature>
<evidence type="ECO:0000256" key="6">
    <source>
        <dbReference type="ARBA" id="ARBA00022989"/>
    </source>
</evidence>
<feature type="transmembrane region" description="Helical" evidence="9">
    <location>
        <begin position="135"/>
        <end position="153"/>
    </location>
</feature>
<evidence type="ECO:0000256" key="8">
    <source>
        <dbReference type="ARBA" id="ARBA00023136"/>
    </source>
</evidence>
<evidence type="ECO:0000313" key="10">
    <source>
        <dbReference type="EMBL" id="QHT65934.1"/>
    </source>
</evidence>
<dbReference type="AlphaFoldDB" id="A0A6C0GDN6"/>
<keyword evidence="3 9" id="KW-0812">Transmembrane</keyword>
<feature type="transmembrane region" description="Helical" evidence="9">
    <location>
        <begin position="389"/>
        <end position="410"/>
    </location>
</feature>
<dbReference type="Proteomes" id="UP000480178">
    <property type="component" value="Chromosome"/>
</dbReference>
<dbReference type="InterPro" id="IPR004131">
    <property type="entry name" value="PPase-energised_H-pump"/>
</dbReference>
<keyword evidence="8 9" id="KW-0472">Membrane</keyword>
<proteinExistence type="predicted"/>
<keyword evidence="11" id="KW-1185">Reference proteome</keyword>
<evidence type="ECO:0000313" key="11">
    <source>
        <dbReference type="Proteomes" id="UP000480178"/>
    </source>
</evidence>
<sequence>MENLMTNMSVWGVVVLLLTTLRLAWRSGVVQGTGWLIETGEYVFQKFNLFIRHSYKPLTLFALSAFTLFVCYKITGDKFVSLWSSASVAGIMSIGLGALLRPGISQYVLSLDSLSTRKEKFIKRVCSEKNINNNGILFIGLTGLLLVSAAYLPSVEWTSYTVLSLTGGFALGASGLLLCLHVYEVITIPYTDSYSTFAAQASRILSNDRLDTLGGTLVAAMLLGTTFCPISSFQSLDMPASSVLLPLVLAISGVGISSVFGSMASVSGWKKNPVSYLTEKLISALFMILVAFGITQYLLPASWVCNGTEFTSMQVFYAAQAGIVGGLLTNKVVQVYKTVHRKYFNYLAEKSFKVSLMDSAFHFLLNTVSTLLPVVLIVISILFSYELVGLYGIVIAMIAMLANLSTKLTVGR</sequence>
<evidence type="ECO:0000256" key="2">
    <source>
        <dbReference type="ARBA" id="ARBA00022448"/>
    </source>
</evidence>
<dbReference type="Pfam" id="PF03030">
    <property type="entry name" value="H_PPase"/>
    <property type="match status" value="1"/>
</dbReference>
<dbReference type="RefSeq" id="WP_162442007.1">
    <property type="nucleotide sequence ID" value="NZ_CP048222.1"/>
</dbReference>
<comment type="subcellular location">
    <subcellularLocation>
        <location evidence="1">Endomembrane system</location>
        <topology evidence="1">Multi-pass membrane protein</topology>
    </subcellularLocation>
</comment>
<keyword evidence="5" id="KW-1278">Translocase</keyword>